<accession>A0A5P1FXE1</accession>
<gene>
    <name evidence="2" type="ORF">A4U43_C01F33200</name>
</gene>
<dbReference type="AlphaFoldDB" id="A0A5P1FXE1"/>
<feature type="region of interest" description="Disordered" evidence="1">
    <location>
        <begin position="180"/>
        <end position="202"/>
    </location>
</feature>
<feature type="compositionally biased region" description="Polar residues" evidence="1">
    <location>
        <begin position="180"/>
        <end position="199"/>
    </location>
</feature>
<reference evidence="3" key="1">
    <citation type="journal article" date="2017" name="Nat. Commun.">
        <title>The asparagus genome sheds light on the origin and evolution of a young Y chromosome.</title>
        <authorList>
            <person name="Harkess A."/>
            <person name="Zhou J."/>
            <person name="Xu C."/>
            <person name="Bowers J.E."/>
            <person name="Van der Hulst R."/>
            <person name="Ayyampalayam S."/>
            <person name="Mercati F."/>
            <person name="Riccardi P."/>
            <person name="McKain M.R."/>
            <person name="Kakrana A."/>
            <person name="Tang H."/>
            <person name="Ray J."/>
            <person name="Groenendijk J."/>
            <person name="Arikit S."/>
            <person name="Mathioni S.M."/>
            <person name="Nakano M."/>
            <person name="Shan H."/>
            <person name="Telgmann-Rauber A."/>
            <person name="Kanno A."/>
            <person name="Yue Z."/>
            <person name="Chen H."/>
            <person name="Li W."/>
            <person name="Chen Y."/>
            <person name="Xu X."/>
            <person name="Zhang Y."/>
            <person name="Luo S."/>
            <person name="Chen H."/>
            <person name="Gao J."/>
            <person name="Mao Z."/>
            <person name="Pires J.C."/>
            <person name="Luo M."/>
            <person name="Kudrna D."/>
            <person name="Wing R.A."/>
            <person name="Meyers B.C."/>
            <person name="Yi K."/>
            <person name="Kong H."/>
            <person name="Lavrijsen P."/>
            <person name="Sunseri F."/>
            <person name="Falavigna A."/>
            <person name="Ye Y."/>
            <person name="Leebens-Mack J.H."/>
            <person name="Chen G."/>
        </authorList>
    </citation>
    <scope>NUCLEOTIDE SEQUENCE [LARGE SCALE GENOMIC DNA]</scope>
    <source>
        <strain evidence="3">cv. DH0086</strain>
    </source>
</reference>
<sequence>MKLGIWKLSNSGNCPNCRGVEDGDWRFHDVHISFEYAVLQIIRGLNDEVNSGMSAGAVSQNASAPVQLPTLEQEESSRTAENRGLQLEPMSPDLPPHEPSEYFTRLLQAPSPIPDLNDIPGPSSTTQNTGTSPAARVRRLPYLRRNMARRFGRGFGSDGLQGAFPLNHQTLDRERVMRFPSNSSSMNTPYGTGAQSTTGVRPAGPGSQLFHRHGERRAYADAMGRQRYQHAFDGQSAASVEVRYNWYLNGRRTRFRRGNGAGRRGPRNQPDQRPSSSNQHDGSPRMRRFF</sequence>
<proteinExistence type="predicted"/>
<feature type="region of interest" description="Disordered" evidence="1">
    <location>
        <begin position="255"/>
        <end position="290"/>
    </location>
</feature>
<feature type="compositionally biased region" description="Polar residues" evidence="1">
    <location>
        <begin position="269"/>
        <end position="281"/>
    </location>
</feature>
<dbReference type="EMBL" id="CM007381">
    <property type="protein sequence ID" value="ONK81820.1"/>
    <property type="molecule type" value="Genomic_DNA"/>
</dbReference>
<evidence type="ECO:0000313" key="2">
    <source>
        <dbReference type="EMBL" id="ONK81820.1"/>
    </source>
</evidence>
<keyword evidence="3" id="KW-1185">Reference proteome</keyword>
<dbReference type="Proteomes" id="UP000243459">
    <property type="component" value="Chromosome 1"/>
</dbReference>
<evidence type="ECO:0000256" key="1">
    <source>
        <dbReference type="SAM" id="MobiDB-lite"/>
    </source>
</evidence>
<protein>
    <submittedName>
        <fullName evidence="2">Uncharacterized protein</fullName>
    </submittedName>
</protein>
<name>A0A5P1FXE1_ASPOF</name>
<organism evidence="2 3">
    <name type="scientific">Asparagus officinalis</name>
    <name type="common">Garden asparagus</name>
    <dbReference type="NCBI Taxonomy" id="4686"/>
    <lineage>
        <taxon>Eukaryota</taxon>
        <taxon>Viridiplantae</taxon>
        <taxon>Streptophyta</taxon>
        <taxon>Embryophyta</taxon>
        <taxon>Tracheophyta</taxon>
        <taxon>Spermatophyta</taxon>
        <taxon>Magnoliopsida</taxon>
        <taxon>Liliopsida</taxon>
        <taxon>Asparagales</taxon>
        <taxon>Asparagaceae</taxon>
        <taxon>Asparagoideae</taxon>
        <taxon>Asparagus</taxon>
    </lineage>
</organism>
<feature type="region of interest" description="Disordered" evidence="1">
    <location>
        <begin position="59"/>
        <end position="98"/>
    </location>
</feature>
<dbReference type="Gramene" id="ONK81820">
    <property type="protein sequence ID" value="ONK81820"/>
    <property type="gene ID" value="A4U43_C01F33200"/>
</dbReference>
<evidence type="ECO:0000313" key="3">
    <source>
        <dbReference type="Proteomes" id="UP000243459"/>
    </source>
</evidence>